<name>A0A1H8B5D5_9BACL</name>
<reference evidence="2 3" key="1">
    <citation type="submission" date="2016-10" db="EMBL/GenBank/DDBJ databases">
        <authorList>
            <person name="de Groot N.N."/>
        </authorList>
    </citation>
    <scope>NUCLEOTIDE SEQUENCE [LARGE SCALE GENOMIC DNA]</scope>
    <source>
        <strain evidence="2 3">DSM 46701</strain>
    </source>
</reference>
<dbReference type="OrthoDB" id="1957857at2"/>
<dbReference type="AlphaFoldDB" id="A0A1H8B5D5"/>
<gene>
    <name evidence="2" type="ORF">SAMN05444955_1027</name>
</gene>
<protein>
    <submittedName>
        <fullName evidence="2">Toxin 28</fullName>
    </submittedName>
</protein>
<proteinExistence type="predicted"/>
<evidence type="ECO:0000259" key="1">
    <source>
        <dbReference type="Pfam" id="PF15605"/>
    </source>
</evidence>
<evidence type="ECO:0000313" key="3">
    <source>
        <dbReference type="Proteomes" id="UP000199695"/>
    </source>
</evidence>
<dbReference type="EMBL" id="FOCQ01000002">
    <property type="protein sequence ID" value="SEM77963.1"/>
    <property type="molecule type" value="Genomic_DNA"/>
</dbReference>
<keyword evidence="3" id="KW-1185">Reference proteome</keyword>
<accession>A0A1H8B5D5</accession>
<dbReference type="Proteomes" id="UP000199695">
    <property type="component" value="Unassembled WGS sequence"/>
</dbReference>
<evidence type="ECO:0000313" key="2">
    <source>
        <dbReference type="EMBL" id="SEM77963.1"/>
    </source>
</evidence>
<sequence>MSDRQVTDTDRLFSIGMGFVPINSEIGDVSNVLSGKDCWTGEEQSRLWGIAGLLSPFVGGSSLEGGFKSTWDWLSARFSNGGAKASFDHLNDRQRAVVETIDNLINDHLKPHDFTGAERDLQGNPVPRKGGGYYNHLQEMVDTLIGLKNARRKLSGALKNPNLAPDVRQTLQIYYDKSGDYIRQINELFSKYNYNPYKK</sequence>
<organism evidence="2 3">
    <name type="scientific">Lihuaxuella thermophila</name>
    <dbReference type="NCBI Taxonomy" id="1173111"/>
    <lineage>
        <taxon>Bacteria</taxon>
        <taxon>Bacillati</taxon>
        <taxon>Bacillota</taxon>
        <taxon>Bacilli</taxon>
        <taxon>Bacillales</taxon>
        <taxon>Thermoactinomycetaceae</taxon>
        <taxon>Lihuaxuella</taxon>
    </lineage>
</organism>
<dbReference type="CDD" id="cd20700">
    <property type="entry name" value="CdiA-CT_Ec_tRNase"/>
    <property type="match status" value="1"/>
</dbReference>
<dbReference type="STRING" id="1173111.SAMN05444955_1027"/>
<dbReference type="Pfam" id="PF15605">
    <property type="entry name" value="Ntox28"/>
    <property type="match status" value="1"/>
</dbReference>
<feature type="domain" description="Bacterial toxin 28" evidence="1">
    <location>
        <begin position="104"/>
        <end position="164"/>
    </location>
</feature>
<dbReference type="InterPro" id="IPR028948">
    <property type="entry name" value="Ntox28"/>
</dbReference>
<dbReference type="RefSeq" id="WP_089964770.1">
    <property type="nucleotide sequence ID" value="NZ_FOCQ01000002.1"/>
</dbReference>